<evidence type="ECO:0008006" key="11">
    <source>
        <dbReference type="Google" id="ProtNLM"/>
    </source>
</evidence>
<dbReference type="PANTHER" id="PTHR33908:SF3">
    <property type="entry name" value="UNDECAPRENYL PHOSPHATE-ALPHA-4-AMINO-4-DEOXY-L-ARABINOSE ARABINOSYL TRANSFERASE"/>
    <property type="match status" value="1"/>
</dbReference>
<dbReference type="PANTHER" id="PTHR33908">
    <property type="entry name" value="MANNOSYLTRANSFERASE YKCB-RELATED"/>
    <property type="match status" value="1"/>
</dbReference>
<feature type="transmembrane region" description="Helical" evidence="8">
    <location>
        <begin position="31"/>
        <end position="55"/>
    </location>
</feature>
<feature type="transmembrane region" description="Helical" evidence="8">
    <location>
        <begin position="236"/>
        <end position="253"/>
    </location>
</feature>
<feature type="transmembrane region" description="Helical" evidence="8">
    <location>
        <begin position="76"/>
        <end position="96"/>
    </location>
</feature>
<evidence type="ECO:0000256" key="3">
    <source>
        <dbReference type="ARBA" id="ARBA00022676"/>
    </source>
</evidence>
<keyword evidence="4" id="KW-0808">Transferase</keyword>
<comment type="caution">
    <text evidence="9">The sequence shown here is derived from an EMBL/GenBank/DDBJ whole genome shotgun (WGS) entry which is preliminary data.</text>
</comment>
<comment type="subcellular location">
    <subcellularLocation>
        <location evidence="1">Cell membrane</location>
        <topology evidence="1">Multi-pass membrane protein</topology>
    </subcellularLocation>
</comment>
<keyword evidence="3" id="KW-0328">Glycosyltransferase</keyword>
<evidence type="ECO:0000256" key="2">
    <source>
        <dbReference type="ARBA" id="ARBA00022475"/>
    </source>
</evidence>
<evidence type="ECO:0000256" key="1">
    <source>
        <dbReference type="ARBA" id="ARBA00004651"/>
    </source>
</evidence>
<evidence type="ECO:0000313" key="10">
    <source>
        <dbReference type="Proteomes" id="UP001500994"/>
    </source>
</evidence>
<protein>
    <recommendedName>
        <fullName evidence="11">Glycosyltransferase RgtA/B/C/D-like domain-containing protein</fullName>
    </recommendedName>
</protein>
<feature type="transmembrane region" description="Helical" evidence="8">
    <location>
        <begin position="273"/>
        <end position="291"/>
    </location>
</feature>
<keyword evidence="7 8" id="KW-0472">Membrane</keyword>
<keyword evidence="2" id="KW-1003">Cell membrane</keyword>
<name>A0ABP6FIG2_9ACTN</name>
<proteinExistence type="predicted"/>
<evidence type="ECO:0000313" key="9">
    <source>
        <dbReference type="EMBL" id="GAA2691303.1"/>
    </source>
</evidence>
<evidence type="ECO:0000256" key="7">
    <source>
        <dbReference type="ARBA" id="ARBA00023136"/>
    </source>
</evidence>
<evidence type="ECO:0000256" key="5">
    <source>
        <dbReference type="ARBA" id="ARBA00022692"/>
    </source>
</evidence>
<keyword evidence="6 8" id="KW-1133">Transmembrane helix</keyword>
<feature type="transmembrane region" description="Helical" evidence="8">
    <location>
        <begin position="329"/>
        <end position="349"/>
    </location>
</feature>
<feature type="transmembrane region" description="Helical" evidence="8">
    <location>
        <begin position="116"/>
        <end position="137"/>
    </location>
</feature>
<organism evidence="9 10">
    <name type="scientific">Streptomyces lunalinharesii</name>
    <dbReference type="NCBI Taxonomy" id="333384"/>
    <lineage>
        <taxon>Bacteria</taxon>
        <taxon>Bacillati</taxon>
        <taxon>Actinomycetota</taxon>
        <taxon>Actinomycetes</taxon>
        <taxon>Kitasatosporales</taxon>
        <taxon>Streptomycetaceae</taxon>
        <taxon>Streptomyces</taxon>
    </lineage>
</organism>
<feature type="transmembrane region" description="Helical" evidence="8">
    <location>
        <begin position="194"/>
        <end position="215"/>
    </location>
</feature>
<evidence type="ECO:0000256" key="8">
    <source>
        <dbReference type="SAM" id="Phobius"/>
    </source>
</evidence>
<evidence type="ECO:0000256" key="4">
    <source>
        <dbReference type="ARBA" id="ARBA00022679"/>
    </source>
</evidence>
<gene>
    <name evidence="9" type="ORF">GCM10009864_77030</name>
</gene>
<dbReference type="Proteomes" id="UP001500994">
    <property type="component" value="Unassembled WGS sequence"/>
</dbReference>
<feature type="transmembrane region" description="Helical" evidence="8">
    <location>
        <begin position="298"/>
        <end position="317"/>
    </location>
</feature>
<dbReference type="InterPro" id="IPR050297">
    <property type="entry name" value="LipidA_mod_glycosyltrf_83"/>
</dbReference>
<sequence>MFGSSAGAPAAVAPAGGPAYGAVARSAAARSVWAARSAVVLVPAGLMFFLGAWGIRRRDAVWRDEAVTYDMAHRSLPDLAATLLHVDVVHGLYYALMHCWFVVYDATLGDALGAVIGLRLPSAVAMTAAAAGVALLGERLVGRRAGLCAGLAFALVPVVQQYAQEGRSYALVCALVVWASYLLVLAAGPRPRRALWWGYAALMVLACLLHEFASLALPAHGAAVALAQLPRRTRRAWALAAGTVLAVLAPLAVFSTSQSDQISWLMWPDPLQLLTFAVLAVLGCLCARVPVRSRAPIGVRALGLALLLLPTVLLLLLSTVEPAYVDRYVLYYVVGFALVAGAAAARLLRPAGVAGQTPARRLRRSAAVALVLAALLPVDVHLRSPDSRVDDVTAVAQAVRQLSEPGDGLLFTPSRRRIWRATRPHDFRGLHDLALDQGPVASRTLYGTELSGDEIRDRMLASRRIVVAGDPAGQPADTNDQEIAKRATLRSAFAVCRSTRVRGAQVTLYVRVGGPGGGGRC</sequence>
<keyword evidence="10" id="KW-1185">Reference proteome</keyword>
<keyword evidence="5 8" id="KW-0812">Transmembrane</keyword>
<feature type="transmembrane region" description="Helical" evidence="8">
    <location>
        <begin position="169"/>
        <end position="188"/>
    </location>
</feature>
<reference evidence="10" key="1">
    <citation type="journal article" date="2019" name="Int. J. Syst. Evol. Microbiol.">
        <title>The Global Catalogue of Microorganisms (GCM) 10K type strain sequencing project: providing services to taxonomists for standard genome sequencing and annotation.</title>
        <authorList>
            <consortium name="The Broad Institute Genomics Platform"/>
            <consortium name="The Broad Institute Genome Sequencing Center for Infectious Disease"/>
            <person name="Wu L."/>
            <person name="Ma J."/>
        </authorList>
    </citation>
    <scope>NUCLEOTIDE SEQUENCE [LARGE SCALE GENOMIC DNA]</scope>
    <source>
        <strain evidence="10">JCM 16374</strain>
    </source>
</reference>
<dbReference type="EMBL" id="BAAARK010000055">
    <property type="protein sequence ID" value="GAA2691303.1"/>
    <property type="molecule type" value="Genomic_DNA"/>
</dbReference>
<accession>A0ABP6FIG2</accession>
<evidence type="ECO:0000256" key="6">
    <source>
        <dbReference type="ARBA" id="ARBA00022989"/>
    </source>
</evidence>